<organism evidence="2 3">
    <name type="scientific">Enterococcus asini</name>
    <dbReference type="NCBI Taxonomy" id="57732"/>
    <lineage>
        <taxon>Bacteria</taxon>
        <taxon>Bacillati</taxon>
        <taxon>Bacillota</taxon>
        <taxon>Bacilli</taxon>
        <taxon>Lactobacillales</taxon>
        <taxon>Enterococcaceae</taxon>
        <taxon>Enterococcus</taxon>
    </lineage>
</organism>
<evidence type="ECO:0000313" key="3">
    <source>
        <dbReference type="Proteomes" id="UP001256711"/>
    </source>
</evidence>
<dbReference type="AlphaFoldDB" id="A0AAW8TYX7"/>
<evidence type="ECO:0000313" key="2">
    <source>
        <dbReference type="EMBL" id="MDT2808945.1"/>
    </source>
</evidence>
<dbReference type="InterPro" id="IPR011059">
    <property type="entry name" value="Metal-dep_hydrolase_composite"/>
</dbReference>
<protein>
    <submittedName>
        <fullName evidence="2">Amidohydrolase family protein</fullName>
    </submittedName>
</protein>
<reference evidence="2" key="1">
    <citation type="submission" date="2023-03" db="EMBL/GenBank/DDBJ databases">
        <authorList>
            <person name="Shen W."/>
            <person name="Cai J."/>
        </authorList>
    </citation>
    <scope>NUCLEOTIDE SEQUENCE</scope>
    <source>
        <strain evidence="2">B226-2</strain>
    </source>
</reference>
<dbReference type="Pfam" id="PF07969">
    <property type="entry name" value="Amidohydro_3"/>
    <property type="match status" value="1"/>
</dbReference>
<dbReference type="RefSeq" id="WP_311834799.1">
    <property type="nucleotide sequence ID" value="NZ_JARQBJ010000001.1"/>
</dbReference>
<gene>
    <name evidence="2" type="ORF">P7H43_00320</name>
</gene>
<dbReference type="InterPro" id="IPR013108">
    <property type="entry name" value="Amidohydro_3"/>
</dbReference>
<dbReference type="EMBL" id="JARQBJ010000001">
    <property type="protein sequence ID" value="MDT2808945.1"/>
    <property type="molecule type" value="Genomic_DNA"/>
</dbReference>
<dbReference type="SUPFAM" id="SSF51556">
    <property type="entry name" value="Metallo-dependent hydrolases"/>
    <property type="match status" value="1"/>
</dbReference>
<dbReference type="SUPFAM" id="SSF51338">
    <property type="entry name" value="Composite domain of metallo-dependent hydrolases"/>
    <property type="match status" value="1"/>
</dbReference>
<proteinExistence type="predicted"/>
<name>A0AAW8TYX7_9ENTE</name>
<feature type="domain" description="Amidohydrolase 3" evidence="1">
    <location>
        <begin position="45"/>
        <end position="496"/>
    </location>
</feature>
<dbReference type="PANTHER" id="PTHR22642:SF2">
    <property type="entry name" value="PROTEIN LONG AFTER FAR-RED 3"/>
    <property type="match status" value="1"/>
</dbReference>
<dbReference type="InterPro" id="IPR032466">
    <property type="entry name" value="Metal_Hydrolase"/>
</dbReference>
<dbReference type="Gene3D" id="2.30.40.10">
    <property type="entry name" value="Urease, subunit C, domain 1"/>
    <property type="match status" value="1"/>
</dbReference>
<dbReference type="PANTHER" id="PTHR22642">
    <property type="entry name" value="IMIDAZOLONEPROPIONASE"/>
    <property type="match status" value="1"/>
</dbReference>
<dbReference type="GO" id="GO:0016810">
    <property type="term" value="F:hydrolase activity, acting on carbon-nitrogen (but not peptide) bonds"/>
    <property type="evidence" value="ECO:0007669"/>
    <property type="project" value="InterPro"/>
</dbReference>
<sequence>MKKLIRTNYLFDGENPPRKGYVTIEDKQITRVAFDWAYEELTDFEVIDYSEQFVMPGLHDNHVFFSGYLRMNAGIDLSHCHNVEEALVVLRSKIAQATDLTKPIYAHGFDLTVWPTPPTQAQLDALQYPGTIAAIDKNRSFAWLNQNAKKHYGFTEEQTSAEAAVRLIKELLADEDELAQGYQAFEELLLSRGVVSLKEIVFDEASYFEHCPQRKLATTFYVQAVAEAMNIECLMGYQKQDFPKNIRFGGAKIMVDGVVADETGETNAPYTSGQARPEIDYQAINAVVQQCNEQGIPCCLTTEGDLAGEKAAELLKYFGKRLPEGVYNSISDLEMITAKMSKWMAEGAIVAEIYPQILGLNPSYEDSYMLSVLPAEEQVHFFDYRMLADQGVCITSGTDLPLFITSLPESILFGILRKYPEKDQRWNPERGLDFLTLFQSYTKNAYRANGQKDGGVIKVGAAANLAIFDRNIWTEDVAELAKAEVLETYIAGEVVYRRDS</sequence>
<dbReference type="Gene3D" id="3.10.310.70">
    <property type="match status" value="1"/>
</dbReference>
<evidence type="ECO:0000259" key="1">
    <source>
        <dbReference type="Pfam" id="PF07969"/>
    </source>
</evidence>
<dbReference type="Gene3D" id="3.20.20.140">
    <property type="entry name" value="Metal-dependent hydrolases"/>
    <property type="match status" value="1"/>
</dbReference>
<comment type="caution">
    <text evidence="2">The sequence shown here is derived from an EMBL/GenBank/DDBJ whole genome shotgun (WGS) entry which is preliminary data.</text>
</comment>
<dbReference type="Proteomes" id="UP001256711">
    <property type="component" value="Unassembled WGS sequence"/>
</dbReference>
<accession>A0AAW8TYX7</accession>